<dbReference type="Pfam" id="PF00665">
    <property type="entry name" value="rve"/>
    <property type="match status" value="1"/>
</dbReference>
<dbReference type="InterPro" id="IPR050900">
    <property type="entry name" value="Transposase_IS3/IS150/IS904"/>
</dbReference>
<organism evidence="3 4">
    <name type="scientific">Nonomuraea thailandensis</name>
    <dbReference type="NCBI Taxonomy" id="1188745"/>
    <lineage>
        <taxon>Bacteria</taxon>
        <taxon>Bacillati</taxon>
        <taxon>Actinomycetota</taxon>
        <taxon>Actinomycetes</taxon>
        <taxon>Streptosporangiales</taxon>
        <taxon>Streptosporangiaceae</taxon>
        <taxon>Nonomuraea</taxon>
    </lineage>
</organism>
<dbReference type="GO" id="GO:0015074">
    <property type="term" value="P:DNA integration"/>
    <property type="evidence" value="ECO:0007669"/>
    <property type="project" value="InterPro"/>
</dbReference>
<feature type="compositionally biased region" description="Basic and acidic residues" evidence="1">
    <location>
        <begin position="62"/>
        <end position="73"/>
    </location>
</feature>
<dbReference type="PANTHER" id="PTHR46889">
    <property type="entry name" value="TRANSPOSASE INSF FOR INSERTION SEQUENCE IS3B-RELATED"/>
    <property type="match status" value="1"/>
</dbReference>
<dbReference type="PANTHER" id="PTHR46889:SF4">
    <property type="entry name" value="TRANSPOSASE INSO FOR INSERTION SEQUENCE ELEMENT IS911B-RELATED"/>
    <property type="match status" value="1"/>
</dbReference>
<feature type="region of interest" description="Disordered" evidence="1">
    <location>
        <begin position="93"/>
        <end position="117"/>
    </location>
</feature>
<dbReference type="Gene3D" id="3.30.420.10">
    <property type="entry name" value="Ribonuclease H-like superfamily/Ribonuclease H"/>
    <property type="match status" value="1"/>
</dbReference>
<reference evidence="3" key="1">
    <citation type="submission" date="2022-06" db="EMBL/GenBank/DDBJ databases">
        <title>Sequencing the genomes of 1000 actinobacteria strains.</title>
        <authorList>
            <person name="Klenk H.-P."/>
        </authorList>
    </citation>
    <scope>NUCLEOTIDE SEQUENCE</scope>
    <source>
        <strain evidence="3">DSM 46694</strain>
    </source>
</reference>
<dbReference type="EMBL" id="JAMZEB010000001">
    <property type="protein sequence ID" value="MCP2353228.1"/>
    <property type="molecule type" value="Genomic_DNA"/>
</dbReference>
<dbReference type="GO" id="GO:0003676">
    <property type="term" value="F:nucleic acid binding"/>
    <property type="evidence" value="ECO:0007669"/>
    <property type="project" value="InterPro"/>
</dbReference>
<comment type="caution">
    <text evidence="3">The sequence shown here is derived from an EMBL/GenBank/DDBJ whole genome shotgun (WGS) entry which is preliminary data.</text>
</comment>
<evidence type="ECO:0000313" key="3">
    <source>
        <dbReference type="EMBL" id="MCP2353228.1"/>
    </source>
</evidence>
<name>A0A9X2JXY8_9ACTN</name>
<dbReference type="InterPro" id="IPR012337">
    <property type="entry name" value="RNaseH-like_sf"/>
</dbReference>
<feature type="domain" description="Integrase catalytic" evidence="2">
    <location>
        <begin position="1"/>
        <end position="51"/>
    </location>
</feature>
<accession>A0A9X2JXY8</accession>
<gene>
    <name evidence="3" type="ORF">HD597_000248</name>
</gene>
<sequence length="126" mass="13926">MYLAVVLDVFSRRIVGWAITEHMRTQLVTDAMALHQRHPVAGVIHRSDKSSTPRSPSACGHDQNKRSDTRADRLPGVSSLACEDQVLSKKAYRRWMRPSRKTATSPPLATGPSAPGTPYCQVNRAC</sequence>
<proteinExistence type="predicted"/>
<dbReference type="Proteomes" id="UP001139648">
    <property type="component" value="Unassembled WGS sequence"/>
</dbReference>
<dbReference type="AlphaFoldDB" id="A0A9X2JXY8"/>
<protein>
    <recommendedName>
        <fullName evidence="2">Integrase catalytic domain-containing protein</fullName>
    </recommendedName>
</protein>
<dbReference type="SUPFAM" id="SSF53098">
    <property type="entry name" value="Ribonuclease H-like"/>
    <property type="match status" value="1"/>
</dbReference>
<keyword evidence="4" id="KW-1185">Reference proteome</keyword>
<evidence type="ECO:0000256" key="1">
    <source>
        <dbReference type="SAM" id="MobiDB-lite"/>
    </source>
</evidence>
<dbReference type="InterPro" id="IPR036397">
    <property type="entry name" value="RNaseH_sf"/>
</dbReference>
<feature type="region of interest" description="Disordered" evidence="1">
    <location>
        <begin position="39"/>
        <end position="76"/>
    </location>
</feature>
<evidence type="ECO:0000259" key="2">
    <source>
        <dbReference type="Pfam" id="PF00665"/>
    </source>
</evidence>
<dbReference type="InterPro" id="IPR001584">
    <property type="entry name" value="Integrase_cat-core"/>
</dbReference>
<evidence type="ECO:0000313" key="4">
    <source>
        <dbReference type="Proteomes" id="UP001139648"/>
    </source>
</evidence>